<dbReference type="AlphaFoldDB" id="A0A0F9JDX8"/>
<protein>
    <submittedName>
        <fullName evidence="1">Uncharacterized protein</fullName>
    </submittedName>
</protein>
<evidence type="ECO:0000313" key="1">
    <source>
        <dbReference type="EMBL" id="KKM68019.1"/>
    </source>
</evidence>
<dbReference type="EMBL" id="LAZR01010245">
    <property type="protein sequence ID" value="KKM68019.1"/>
    <property type="molecule type" value="Genomic_DNA"/>
</dbReference>
<reference evidence="1" key="1">
    <citation type="journal article" date="2015" name="Nature">
        <title>Complex archaea that bridge the gap between prokaryotes and eukaryotes.</title>
        <authorList>
            <person name="Spang A."/>
            <person name="Saw J.H."/>
            <person name="Jorgensen S.L."/>
            <person name="Zaremba-Niedzwiedzka K."/>
            <person name="Martijn J."/>
            <person name="Lind A.E."/>
            <person name="van Eijk R."/>
            <person name="Schleper C."/>
            <person name="Guy L."/>
            <person name="Ettema T.J."/>
        </authorList>
    </citation>
    <scope>NUCLEOTIDE SEQUENCE</scope>
</reference>
<comment type="caution">
    <text evidence="1">The sequence shown here is derived from an EMBL/GenBank/DDBJ whole genome shotgun (WGS) entry which is preliminary data.</text>
</comment>
<name>A0A0F9JDX8_9ZZZZ</name>
<accession>A0A0F9JDX8</accession>
<gene>
    <name evidence="1" type="ORF">LCGC14_1465100</name>
</gene>
<organism evidence="1">
    <name type="scientific">marine sediment metagenome</name>
    <dbReference type="NCBI Taxonomy" id="412755"/>
    <lineage>
        <taxon>unclassified sequences</taxon>
        <taxon>metagenomes</taxon>
        <taxon>ecological metagenomes</taxon>
    </lineage>
</organism>
<sequence>MVKQYSGGKGFLCRQGLHYPHKPFKHIPLLRNHIVCKRCGYGFTNLGNRKFEVHPKHLAEYYTPEYPTKLAKSAAFAALPNRLPYPQQVKIVGNMGHDVTKEMEDVERIEEALKGLPL</sequence>
<proteinExistence type="predicted"/>